<name>X1VBW2_9ZZZZ</name>
<comment type="caution">
    <text evidence="1">The sequence shown here is derived from an EMBL/GenBank/DDBJ whole genome shotgun (WGS) entry which is preliminary data.</text>
</comment>
<dbReference type="AlphaFoldDB" id="X1VBW2"/>
<dbReference type="EMBL" id="BARW01032805">
    <property type="protein sequence ID" value="GAJ03520.1"/>
    <property type="molecule type" value="Genomic_DNA"/>
</dbReference>
<accession>X1VBW2</accession>
<reference evidence="1" key="1">
    <citation type="journal article" date="2014" name="Front. Microbiol.">
        <title>High frequency of phylogenetically diverse reductive dehalogenase-homologous genes in deep subseafloor sedimentary metagenomes.</title>
        <authorList>
            <person name="Kawai M."/>
            <person name="Futagami T."/>
            <person name="Toyoda A."/>
            <person name="Takaki Y."/>
            <person name="Nishi S."/>
            <person name="Hori S."/>
            <person name="Arai W."/>
            <person name="Tsubouchi T."/>
            <person name="Morono Y."/>
            <person name="Uchiyama I."/>
            <person name="Ito T."/>
            <person name="Fujiyama A."/>
            <person name="Inagaki F."/>
            <person name="Takami H."/>
        </authorList>
    </citation>
    <scope>NUCLEOTIDE SEQUENCE</scope>
    <source>
        <strain evidence="1">Expedition CK06-06</strain>
    </source>
</reference>
<protein>
    <submittedName>
        <fullName evidence="1">Uncharacterized protein</fullName>
    </submittedName>
</protein>
<gene>
    <name evidence="1" type="ORF">S12H4_51835</name>
</gene>
<organism evidence="1">
    <name type="scientific">marine sediment metagenome</name>
    <dbReference type="NCBI Taxonomy" id="412755"/>
    <lineage>
        <taxon>unclassified sequences</taxon>
        <taxon>metagenomes</taxon>
        <taxon>ecological metagenomes</taxon>
    </lineage>
</organism>
<evidence type="ECO:0000313" key="1">
    <source>
        <dbReference type="EMBL" id="GAJ03520.1"/>
    </source>
</evidence>
<sequence length="82" mass="9538">MFQYLLSTEWDISTATYIEKSKYVGDEDTYPFGLSFKPDGSKMYIMGYLNKTIYQYSLPLLRKFLKAVLSIAENESILSIEE</sequence>
<proteinExistence type="predicted"/>